<name>A0A378JY68_9GAMM</name>
<dbReference type="Proteomes" id="UP000254968">
    <property type="component" value="Unassembled WGS sequence"/>
</dbReference>
<dbReference type="AlphaFoldDB" id="A0A378JY68"/>
<dbReference type="InterPro" id="IPR050563">
    <property type="entry name" value="4-hydroxybenzoyl-CoA_TE"/>
</dbReference>
<accession>A0A378JY68</accession>
<protein>
    <submittedName>
        <fullName evidence="3">Acyl-CoA thioesterase</fullName>
    </submittedName>
</protein>
<reference evidence="3 4" key="1">
    <citation type="submission" date="2018-06" db="EMBL/GenBank/DDBJ databases">
        <authorList>
            <consortium name="Pathogen Informatics"/>
            <person name="Doyle S."/>
        </authorList>
    </citation>
    <scope>NUCLEOTIDE SEQUENCE [LARGE SCALE GENOMIC DNA]</scope>
    <source>
        <strain evidence="3 4">NCTC13315</strain>
    </source>
</reference>
<dbReference type="EMBL" id="UGNV01000005">
    <property type="protein sequence ID" value="STX55702.1"/>
    <property type="molecule type" value="Genomic_DNA"/>
</dbReference>
<keyword evidence="4" id="KW-1185">Reference proteome</keyword>
<dbReference type="PANTHER" id="PTHR31793:SF27">
    <property type="entry name" value="NOVEL THIOESTERASE SUPERFAMILY DOMAIN AND SAPOSIN A-TYPE DOMAIN CONTAINING PROTEIN (0610012H03RIK)"/>
    <property type="match status" value="1"/>
</dbReference>
<sequence length="126" mass="15098">MFQIELQVRDYECDFQGIVNNANYLHYFEHARHTFLSTMDINFFEITQKEIYLVIYRTEIDYLVPLTYKDIFKVNVEFKRISNLRGTFHQKIMVNDAIYTKGVFFVTALNSKKKPISLDFINLNHV</sequence>
<evidence type="ECO:0000256" key="1">
    <source>
        <dbReference type="ARBA" id="ARBA00005953"/>
    </source>
</evidence>
<dbReference type="InterPro" id="IPR006684">
    <property type="entry name" value="YbgC/YbaW"/>
</dbReference>
<organism evidence="3 4">
    <name type="scientific">Legionella beliardensis</name>
    <dbReference type="NCBI Taxonomy" id="91822"/>
    <lineage>
        <taxon>Bacteria</taxon>
        <taxon>Pseudomonadati</taxon>
        <taxon>Pseudomonadota</taxon>
        <taxon>Gammaproteobacteria</taxon>
        <taxon>Legionellales</taxon>
        <taxon>Legionellaceae</taxon>
        <taxon>Legionella</taxon>
    </lineage>
</organism>
<dbReference type="OrthoDB" id="9799036at2"/>
<dbReference type="GO" id="GO:0047617">
    <property type="term" value="F:fatty acyl-CoA hydrolase activity"/>
    <property type="evidence" value="ECO:0007669"/>
    <property type="project" value="TreeGrafter"/>
</dbReference>
<dbReference type="InterPro" id="IPR029069">
    <property type="entry name" value="HotDog_dom_sf"/>
</dbReference>
<dbReference type="CDD" id="cd00586">
    <property type="entry name" value="4HBT"/>
    <property type="match status" value="1"/>
</dbReference>
<dbReference type="SUPFAM" id="SSF54637">
    <property type="entry name" value="Thioesterase/thiol ester dehydrase-isomerase"/>
    <property type="match status" value="1"/>
</dbReference>
<evidence type="ECO:0000313" key="3">
    <source>
        <dbReference type="EMBL" id="STX55702.1"/>
    </source>
</evidence>
<proteinExistence type="inferred from homology"/>
<evidence type="ECO:0000313" key="4">
    <source>
        <dbReference type="Proteomes" id="UP000254968"/>
    </source>
</evidence>
<evidence type="ECO:0000256" key="2">
    <source>
        <dbReference type="ARBA" id="ARBA00022801"/>
    </source>
</evidence>
<keyword evidence="2" id="KW-0378">Hydrolase</keyword>
<dbReference type="Gene3D" id="3.10.129.10">
    <property type="entry name" value="Hotdog Thioesterase"/>
    <property type="match status" value="1"/>
</dbReference>
<gene>
    <name evidence="3" type="primary">ybgC_2</name>
    <name evidence="3" type="ORF">NCTC13315_03072</name>
</gene>
<comment type="similarity">
    <text evidence="1">Belongs to the 4-hydroxybenzoyl-CoA thioesterase family.</text>
</comment>
<dbReference type="NCBIfam" id="TIGR00051">
    <property type="entry name" value="YbgC/FadM family acyl-CoA thioesterase"/>
    <property type="match status" value="1"/>
</dbReference>
<dbReference type="RefSeq" id="WP_160149921.1">
    <property type="nucleotide sequence ID" value="NZ_CAAAHO010000013.1"/>
</dbReference>
<dbReference type="PIRSF" id="PIRSF003230">
    <property type="entry name" value="YbgC"/>
    <property type="match status" value="1"/>
</dbReference>
<dbReference type="PANTHER" id="PTHR31793">
    <property type="entry name" value="4-HYDROXYBENZOYL-COA THIOESTERASE FAMILY MEMBER"/>
    <property type="match status" value="1"/>
</dbReference>
<dbReference type="Pfam" id="PF13279">
    <property type="entry name" value="4HBT_2"/>
    <property type="match status" value="1"/>
</dbReference>